<feature type="compositionally biased region" description="Low complexity" evidence="1">
    <location>
        <begin position="23"/>
        <end position="39"/>
    </location>
</feature>
<gene>
    <name evidence="3" type="ORF">BG015_010600</name>
</gene>
<evidence type="ECO:0000259" key="2">
    <source>
        <dbReference type="Pfam" id="PF13649"/>
    </source>
</evidence>
<feature type="compositionally biased region" description="Low complexity" evidence="1">
    <location>
        <begin position="354"/>
        <end position="365"/>
    </location>
</feature>
<dbReference type="Pfam" id="PF13649">
    <property type="entry name" value="Methyltransf_25"/>
    <property type="match status" value="1"/>
</dbReference>
<dbReference type="Gene3D" id="3.40.50.150">
    <property type="entry name" value="Vaccinia Virus protein VP39"/>
    <property type="match status" value="1"/>
</dbReference>
<keyword evidence="4" id="KW-1185">Reference proteome</keyword>
<dbReference type="PANTHER" id="PTHR43591">
    <property type="entry name" value="METHYLTRANSFERASE"/>
    <property type="match status" value="1"/>
</dbReference>
<feature type="compositionally biased region" description="Low complexity" evidence="1">
    <location>
        <begin position="373"/>
        <end position="388"/>
    </location>
</feature>
<dbReference type="AlphaFoldDB" id="A0A9P5RTV2"/>
<evidence type="ECO:0000256" key="1">
    <source>
        <dbReference type="SAM" id="MobiDB-lite"/>
    </source>
</evidence>
<organism evidence="3 4">
    <name type="scientific">Linnemannia schmuckeri</name>
    <dbReference type="NCBI Taxonomy" id="64567"/>
    <lineage>
        <taxon>Eukaryota</taxon>
        <taxon>Fungi</taxon>
        <taxon>Fungi incertae sedis</taxon>
        <taxon>Mucoromycota</taxon>
        <taxon>Mortierellomycotina</taxon>
        <taxon>Mortierellomycetes</taxon>
        <taxon>Mortierellales</taxon>
        <taxon>Mortierellaceae</taxon>
        <taxon>Linnemannia</taxon>
    </lineage>
</organism>
<proteinExistence type="predicted"/>
<dbReference type="InterPro" id="IPR041698">
    <property type="entry name" value="Methyltransf_25"/>
</dbReference>
<feature type="region of interest" description="Disordered" evidence="1">
    <location>
        <begin position="345"/>
        <end position="400"/>
    </location>
</feature>
<dbReference type="EMBL" id="JAAAUQ010000768">
    <property type="protein sequence ID" value="KAF9147711.1"/>
    <property type="molecule type" value="Genomic_DNA"/>
</dbReference>
<feature type="compositionally biased region" description="Polar residues" evidence="1">
    <location>
        <begin position="1"/>
        <end position="12"/>
    </location>
</feature>
<comment type="caution">
    <text evidence="3">The sequence shown here is derived from an EMBL/GenBank/DDBJ whole genome shotgun (WGS) entry which is preliminary data.</text>
</comment>
<evidence type="ECO:0000313" key="4">
    <source>
        <dbReference type="Proteomes" id="UP000748756"/>
    </source>
</evidence>
<dbReference type="SUPFAM" id="SSF53335">
    <property type="entry name" value="S-adenosyl-L-methionine-dependent methyltransferases"/>
    <property type="match status" value="1"/>
</dbReference>
<dbReference type="CDD" id="cd02440">
    <property type="entry name" value="AdoMet_MTases"/>
    <property type="match status" value="1"/>
</dbReference>
<protein>
    <recommendedName>
        <fullName evidence="2">Methyltransferase domain-containing protein</fullName>
    </recommendedName>
</protein>
<accession>A0A9P5RTV2</accession>
<feature type="region of interest" description="Disordered" evidence="1">
    <location>
        <begin position="1"/>
        <end position="40"/>
    </location>
</feature>
<reference evidence="3" key="1">
    <citation type="journal article" date="2020" name="Fungal Divers.">
        <title>Resolving the Mortierellaceae phylogeny through synthesis of multi-gene phylogenetics and phylogenomics.</title>
        <authorList>
            <person name="Vandepol N."/>
            <person name="Liber J."/>
            <person name="Desiro A."/>
            <person name="Na H."/>
            <person name="Kennedy M."/>
            <person name="Barry K."/>
            <person name="Grigoriev I.V."/>
            <person name="Miller A.N."/>
            <person name="O'Donnell K."/>
            <person name="Stajich J.E."/>
            <person name="Bonito G."/>
        </authorList>
    </citation>
    <scope>NUCLEOTIDE SEQUENCE</scope>
    <source>
        <strain evidence="3">NRRL 6426</strain>
    </source>
</reference>
<dbReference type="PANTHER" id="PTHR43591:SF110">
    <property type="entry name" value="RHODANESE DOMAIN-CONTAINING PROTEIN"/>
    <property type="match status" value="1"/>
</dbReference>
<evidence type="ECO:0000313" key="3">
    <source>
        <dbReference type="EMBL" id="KAF9147711.1"/>
    </source>
</evidence>
<name>A0A9P5RTV2_9FUNG</name>
<dbReference type="OrthoDB" id="2013972at2759"/>
<dbReference type="InterPro" id="IPR029063">
    <property type="entry name" value="SAM-dependent_MTases_sf"/>
</dbReference>
<feature type="domain" description="Methyltransferase" evidence="2">
    <location>
        <begin position="127"/>
        <end position="218"/>
    </location>
</feature>
<sequence length="400" mass="43955">MNSGQVVPTSRHASIDSLHNEDNSSGFSQHSSSSDSNQSKLATLNFDNSTAHSGTSSIPTSTLPEWAYHSRRCDDGRTRHTVESAPYMLPNDLTESDRLDAQHYLVRFIFKGNYNVQLNPDSPNLRILDVATGTGVWALEMAHEFPKAEIHGVDISAIFPTEIKPPNCHFQLCNILDGLPFPDNHFDFIYQRLLVYALSPAQRRQVNAELLRVLKPEGFLQLVESDGIVYNPGPQMERINQLSLETSLRHGVDPREVQTMKSGLKHSGYINVNSFNIALPVGAWGGKAGSLSLQNMHGLATIWLKGEVGKMTQDECDAALAIADKECEANQSYYKVWLVVGTKPKEPREPKKITASSTTTAPSTSRKVPDLVSTSSSSSSDIPRVSSSHHAERNGSMSAV</sequence>
<dbReference type="Proteomes" id="UP000748756">
    <property type="component" value="Unassembled WGS sequence"/>
</dbReference>